<protein>
    <submittedName>
        <fullName evidence="2">Uncharacterized protein</fullName>
    </submittedName>
</protein>
<sequence length="89" mass="9664">DENIETVPCAVSHVQETGATLPSNPQNETNDVSNSKTKSNAYDIQIEESDKTELLTLHDTATLTLQAKLSTEPGEEQEILSAVHAEQSK</sequence>
<dbReference type="Proteomes" id="UP000663873">
    <property type="component" value="Unassembled WGS sequence"/>
</dbReference>
<dbReference type="EMBL" id="CAJOBP010058009">
    <property type="protein sequence ID" value="CAF4841000.1"/>
    <property type="molecule type" value="Genomic_DNA"/>
</dbReference>
<name>A0A821RFW3_9BILA</name>
<feature type="non-terminal residue" evidence="2">
    <location>
        <position position="89"/>
    </location>
</feature>
<comment type="caution">
    <text evidence="2">The sequence shown here is derived from an EMBL/GenBank/DDBJ whole genome shotgun (WGS) entry which is preliminary data.</text>
</comment>
<reference evidence="2" key="1">
    <citation type="submission" date="2021-02" db="EMBL/GenBank/DDBJ databases">
        <authorList>
            <person name="Nowell W R."/>
        </authorList>
    </citation>
    <scope>NUCLEOTIDE SEQUENCE</scope>
</reference>
<feature type="non-terminal residue" evidence="2">
    <location>
        <position position="1"/>
    </location>
</feature>
<proteinExistence type="predicted"/>
<dbReference type="AlphaFoldDB" id="A0A821RFW3"/>
<evidence type="ECO:0000313" key="3">
    <source>
        <dbReference type="Proteomes" id="UP000663873"/>
    </source>
</evidence>
<accession>A0A821RFW3</accession>
<keyword evidence="3" id="KW-1185">Reference proteome</keyword>
<feature type="region of interest" description="Disordered" evidence="1">
    <location>
        <begin position="68"/>
        <end position="89"/>
    </location>
</feature>
<evidence type="ECO:0000313" key="2">
    <source>
        <dbReference type="EMBL" id="CAF4841000.1"/>
    </source>
</evidence>
<evidence type="ECO:0000256" key="1">
    <source>
        <dbReference type="SAM" id="MobiDB-lite"/>
    </source>
</evidence>
<gene>
    <name evidence="2" type="ORF">UJA718_LOCUS43057</name>
</gene>
<feature type="region of interest" description="Disordered" evidence="1">
    <location>
        <begin position="14"/>
        <end position="40"/>
    </location>
</feature>
<organism evidence="2 3">
    <name type="scientific">Rotaria socialis</name>
    <dbReference type="NCBI Taxonomy" id="392032"/>
    <lineage>
        <taxon>Eukaryota</taxon>
        <taxon>Metazoa</taxon>
        <taxon>Spiralia</taxon>
        <taxon>Gnathifera</taxon>
        <taxon>Rotifera</taxon>
        <taxon>Eurotatoria</taxon>
        <taxon>Bdelloidea</taxon>
        <taxon>Philodinida</taxon>
        <taxon>Philodinidae</taxon>
        <taxon>Rotaria</taxon>
    </lineage>
</organism>